<reference evidence="1" key="1">
    <citation type="journal article" date="2016" name="Nat. Genet.">
        <title>A high-quality carrot genome assembly provides new insights into carotenoid accumulation and asterid genome evolution.</title>
        <authorList>
            <person name="Iorizzo M."/>
            <person name="Ellison S."/>
            <person name="Senalik D."/>
            <person name="Zeng P."/>
            <person name="Satapoomin P."/>
            <person name="Huang J."/>
            <person name="Bowman M."/>
            <person name="Iovene M."/>
            <person name="Sanseverino W."/>
            <person name="Cavagnaro P."/>
            <person name="Yildiz M."/>
            <person name="Macko-Podgorni A."/>
            <person name="Moranska E."/>
            <person name="Grzebelus E."/>
            <person name="Grzebelus D."/>
            <person name="Ashrafi H."/>
            <person name="Zheng Z."/>
            <person name="Cheng S."/>
            <person name="Spooner D."/>
            <person name="Van Deynze A."/>
            <person name="Simon P."/>
        </authorList>
    </citation>
    <scope>NUCLEOTIDE SEQUENCE</scope>
    <source>
        <tissue evidence="1">Leaf</tissue>
    </source>
</reference>
<accession>A0AAF0WN83</accession>
<proteinExistence type="predicted"/>
<dbReference type="KEGG" id="dcr:108212382"/>
<evidence type="ECO:0000313" key="2">
    <source>
        <dbReference type="Proteomes" id="UP000077755"/>
    </source>
</evidence>
<organism evidence="1 2">
    <name type="scientific">Daucus carota subsp. sativus</name>
    <name type="common">Carrot</name>
    <dbReference type="NCBI Taxonomy" id="79200"/>
    <lineage>
        <taxon>Eukaryota</taxon>
        <taxon>Viridiplantae</taxon>
        <taxon>Streptophyta</taxon>
        <taxon>Embryophyta</taxon>
        <taxon>Tracheophyta</taxon>
        <taxon>Spermatophyta</taxon>
        <taxon>Magnoliopsida</taxon>
        <taxon>eudicotyledons</taxon>
        <taxon>Gunneridae</taxon>
        <taxon>Pentapetalae</taxon>
        <taxon>asterids</taxon>
        <taxon>campanulids</taxon>
        <taxon>Apiales</taxon>
        <taxon>Apiaceae</taxon>
        <taxon>Apioideae</taxon>
        <taxon>Scandiceae</taxon>
        <taxon>Daucinae</taxon>
        <taxon>Daucus</taxon>
        <taxon>Daucus sect. Daucus</taxon>
    </lineage>
</organism>
<reference evidence="1" key="2">
    <citation type="submission" date="2022-03" db="EMBL/GenBank/DDBJ databases">
        <title>Draft title - Genomic analysis of global carrot germplasm unveils the trajectory of domestication and the origin of high carotenoid orange carrot.</title>
        <authorList>
            <person name="Iorizzo M."/>
            <person name="Ellison S."/>
            <person name="Senalik D."/>
            <person name="Macko-Podgorni A."/>
            <person name="Grzebelus D."/>
            <person name="Bostan H."/>
            <person name="Rolling W."/>
            <person name="Curaba J."/>
            <person name="Simon P."/>
        </authorList>
    </citation>
    <scope>NUCLEOTIDE SEQUENCE</scope>
    <source>
        <tissue evidence="1">Leaf</tissue>
    </source>
</reference>
<name>A0AAF0WN83_DAUCS</name>
<dbReference type="PANTHER" id="PTHR33116">
    <property type="entry name" value="REVERSE TRANSCRIPTASE ZINC-BINDING DOMAIN-CONTAINING PROTEIN-RELATED-RELATED"/>
    <property type="match status" value="1"/>
</dbReference>
<sequence length="157" mass="18033">MVILGKFELASGQKVNRSKSSIFFSTNMNLDKKQQVCDIVQMMEANDNCTYLGLPNMMQHSKTTTLKFLKDQVIRKALSWDVKIIFKGKKEVLVKSVIQSFPTYAMSVSLLPLEITKDLETSISWFWWISKKNDSGSIHWMSYERLSRHNSCLGDGI</sequence>
<dbReference type="EMBL" id="CP093345">
    <property type="protein sequence ID" value="WOG92451.1"/>
    <property type="molecule type" value="Genomic_DNA"/>
</dbReference>
<protein>
    <submittedName>
        <fullName evidence="1">Uncharacterized protein</fullName>
    </submittedName>
</protein>
<dbReference type="AlphaFoldDB" id="A0AAF0WN83"/>
<keyword evidence="2" id="KW-1185">Reference proteome</keyword>
<evidence type="ECO:0000313" key="1">
    <source>
        <dbReference type="EMBL" id="WOG92451.1"/>
    </source>
</evidence>
<gene>
    <name evidence="1" type="ORF">DCAR_0311720</name>
</gene>
<dbReference type="PANTHER" id="PTHR33116:SF86">
    <property type="entry name" value="REVERSE TRANSCRIPTASE DOMAIN-CONTAINING PROTEIN"/>
    <property type="match status" value="1"/>
</dbReference>
<dbReference type="Proteomes" id="UP000077755">
    <property type="component" value="Chromosome 3"/>
</dbReference>